<dbReference type="InterPro" id="IPR008972">
    <property type="entry name" value="Cupredoxin"/>
</dbReference>
<keyword evidence="5" id="KW-1185">Reference proteome</keyword>
<dbReference type="PANTHER" id="PTHR48267:SF1">
    <property type="entry name" value="BILIRUBIN OXIDASE"/>
    <property type="match status" value="1"/>
</dbReference>
<dbReference type="PANTHER" id="PTHR48267">
    <property type="entry name" value="CUPREDOXIN SUPERFAMILY PROTEIN"/>
    <property type="match status" value="1"/>
</dbReference>
<dbReference type="CDD" id="cd13844">
    <property type="entry name" value="CuRO_1_BOD_CotA_like"/>
    <property type="match status" value="1"/>
</dbReference>
<evidence type="ECO:0000313" key="4">
    <source>
        <dbReference type="EMBL" id="SJM55485.1"/>
    </source>
</evidence>
<protein>
    <submittedName>
        <fullName evidence="4">Multicopper oxidase</fullName>
    </submittedName>
</protein>
<evidence type="ECO:0000256" key="1">
    <source>
        <dbReference type="ARBA" id="ARBA00010609"/>
    </source>
</evidence>
<evidence type="ECO:0000259" key="2">
    <source>
        <dbReference type="Pfam" id="PF07731"/>
    </source>
</evidence>
<dbReference type="Gene3D" id="2.60.40.420">
    <property type="entry name" value="Cupredoxins - blue copper proteins"/>
    <property type="match status" value="3"/>
</dbReference>
<dbReference type="RefSeq" id="WP_086991368.1">
    <property type="nucleotide sequence ID" value="NZ_FUHU01000022.1"/>
</dbReference>
<dbReference type="InterPro" id="IPR045087">
    <property type="entry name" value="Cu-oxidase_fam"/>
</dbReference>
<feature type="domain" description="Plastocyanin-like" evidence="2">
    <location>
        <begin position="456"/>
        <end position="585"/>
    </location>
</feature>
<proteinExistence type="inferred from homology"/>
<dbReference type="GO" id="GO:0005507">
    <property type="term" value="F:copper ion binding"/>
    <property type="evidence" value="ECO:0007669"/>
    <property type="project" value="InterPro"/>
</dbReference>
<sequence>MAAAQHMPLTPFVDVLPLPERLLARDHNGRLTVRIRTGSHSFHRDLPRSRVWGYDGTLPGPTIEAERGHPVRVEWRNELDGGLPVIVTMAGDEVDADGVPVQCSPGLSGGTPDPHAAALTGHSVVHLHGGLTPAVYDGWTENLFAPGQLAVFDYPMDQRATLLWYHDHVMGVTRFDVYAGLAGLWIIRDQRERDLGLPEGPPYEVPLLLQDRNFGLDEGGRLTGQLVHKTDPGVMEAFAPFTVVNGKVWPILDVQPATYRFRVLNGSNARTFRLVLLRDGVPEFDRITQIGTDSGLLREPVALPPDGLVLASAERADLLVDFSDLQPGTELTLYNTAGAPFDGAPFPAADAADAADLDALLPYPQVMRFRVVPGPVAHRPVPRELATDFALPKPEELDAAPRRAIALVEREFEDVPNMLTMRELAVVDDEDETTGPLITLTDGDHTTRYRAVAAHFEDTATFFPMLGQYEIWQLINLTDDTHPIHIHLDPFQVLARRPIGWEIPDDGIGDLDLSARITLGRDPDDELDHVIDANERGLKDTVRVNPHEIVEIAVRFHAYSGRYMYHCHILEHEDRDMMRPFVTMPPELMPFMA</sequence>
<dbReference type="Pfam" id="PF07731">
    <property type="entry name" value="Cu-oxidase_2"/>
    <property type="match status" value="1"/>
</dbReference>
<comment type="similarity">
    <text evidence="1">Belongs to the multicopper oxidase family.</text>
</comment>
<dbReference type="GO" id="GO:0016491">
    <property type="term" value="F:oxidoreductase activity"/>
    <property type="evidence" value="ECO:0007669"/>
    <property type="project" value="InterPro"/>
</dbReference>
<dbReference type="Pfam" id="PF07732">
    <property type="entry name" value="Cu-oxidase_3"/>
    <property type="match status" value="2"/>
</dbReference>
<dbReference type="Proteomes" id="UP000195787">
    <property type="component" value="Unassembled WGS sequence"/>
</dbReference>
<feature type="domain" description="Plastocyanin-like" evidence="3">
    <location>
        <begin position="48"/>
        <end position="100"/>
    </location>
</feature>
<evidence type="ECO:0000259" key="3">
    <source>
        <dbReference type="Pfam" id="PF07732"/>
    </source>
</evidence>
<reference evidence="4 5" key="1">
    <citation type="submission" date="2017-02" db="EMBL/GenBank/DDBJ databases">
        <authorList>
            <person name="Peterson S.W."/>
        </authorList>
    </citation>
    <scope>NUCLEOTIDE SEQUENCE [LARGE SCALE GENOMIC DNA]</scope>
    <source>
        <strain evidence="4 5">LMG 22410</strain>
    </source>
</reference>
<name>A0A1R4FHQ9_9MICO</name>
<dbReference type="AlphaFoldDB" id="A0A1R4FHQ9"/>
<organism evidence="4 5">
    <name type="scientific">Agrococcus casei LMG 22410</name>
    <dbReference type="NCBI Taxonomy" id="1255656"/>
    <lineage>
        <taxon>Bacteria</taxon>
        <taxon>Bacillati</taxon>
        <taxon>Actinomycetota</taxon>
        <taxon>Actinomycetes</taxon>
        <taxon>Micrococcales</taxon>
        <taxon>Microbacteriaceae</taxon>
        <taxon>Agrococcus</taxon>
    </lineage>
</organism>
<dbReference type="OrthoDB" id="345021at2"/>
<dbReference type="GeneID" id="303172476"/>
<dbReference type="InterPro" id="IPR011706">
    <property type="entry name" value="Cu-oxidase_C"/>
</dbReference>
<evidence type="ECO:0000313" key="5">
    <source>
        <dbReference type="Proteomes" id="UP000195787"/>
    </source>
</evidence>
<dbReference type="SUPFAM" id="SSF49503">
    <property type="entry name" value="Cupredoxins"/>
    <property type="match status" value="3"/>
</dbReference>
<dbReference type="InterPro" id="IPR011707">
    <property type="entry name" value="Cu-oxidase-like_N"/>
</dbReference>
<accession>A0A1R4FHQ9</accession>
<dbReference type="EMBL" id="FUHU01000022">
    <property type="protein sequence ID" value="SJM55485.1"/>
    <property type="molecule type" value="Genomic_DNA"/>
</dbReference>
<gene>
    <name evidence="4" type="ORF">CZ674_04580</name>
</gene>
<feature type="domain" description="Plastocyanin-like" evidence="3">
    <location>
        <begin position="121"/>
        <end position="191"/>
    </location>
</feature>